<evidence type="ECO:0000256" key="2">
    <source>
        <dbReference type="SAM" id="SignalP"/>
    </source>
</evidence>
<name>A0AAX3ELQ8_PAEUR</name>
<organism evidence="3 4">
    <name type="scientific">Paenarthrobacter ureafaciens</name>
    <dbReference type="NCBI Taxonomy" id="37931"/>
    <lineage>
        <taxon>Bacteria</taxon>
        <taxon>Bacillati</taxon>
        <taxon>Actinomycetota</taxon>
        <taxon>Actinomycetes</taxon>
        <taxon>Micrococcales</taxon>
        <taxon>Micrococcaceae</taxon>
        <taxon>Paenarthrobacter</taxon>
    </lineage>
</organism>
<gene>
    <name evidence="3" type="ORF">NL394_07565</name>
</gene>
<dbReference type="RefSeq" id="WP_264450063.1">
    <property type="nucleotide sequence ID" value="NZ_CP101185.1"/>
</dbReference>
<keyword evidence="4" id="KW-1185">Reference proteome</keyword>
<evidence type="ECO:0000313" key="3">
    <source>
        <dbReference type="EMBL" id="UYV99050.1"/>
    </source>
</evidence>
<accession>A0AAX3ELQ8</accession>
<reference evidence="3" key="1">
    <citation type="submission" date="2022-07" db="EMBL/GenBank/DDBJ databases">
        <authorList>
            <person name="Wu T."/>
        </authorList>
    </citation>
    <scope>NUCLEOTIDE SEQUENCE</scope>
    <source>
        <strain evidence="3">SD-1</strain>
    </source>
</reference>
<evidence type="ECO:0000313" key="4">
    <source>
        <dbReference type="Proteomes" id="UP001163293"/>
    </source>
</evidence>
<dbReference type="PROSITE" id="PS51257">
    <property type="entry name" value="PROKAR_LIPOPROTEIN"/>
    <property type="match status" value="1"/>
</dbReference>
<dbReference type="EMBL" id="CP101185">
    <property type="protein sequence ID" value="UYV99050.1"/>
    <property type="molecule type" value="Genomic_DNA"/>
</dbReference>
<proteinExistence type="predicted"/>
<protein>
    <recommendedName>
        <fullName evidence="5">Lipoprotein</fullName>
    </recommendedName>
</protein>
<evidence type="ECO:0000256" key="1">
    <source>
        <dbReference type="SAM" id="MobiDB-lite"/>
    </source>
</evidence>
<keyword evidence="2" id="KW-0732">Signal</keyword>
<evidence type="ECO:0008006" key="5">
    <source>
        <dbReference type="Google" id="ProtNLM"/>
    </source>
</evidence>
<feature type="region of interest" description="Disordered" evidence="1">
    <location>
        <begin position="27"/>
        <end position="50"/>
    </location>
</feature>
<dbReference type="Proteomes" id="UP001163293">
    <property type="component" value="Chromosome"/>
</dbReference>
<feature type="compositionally biased region" description="Low complexity" evidence="1">
    <location>
        <begin position="28"/>
        <end position="50"/>
    </location>
</feature>
<feature type="chain" id="PRO_5043365464" description="Lipoprotein" evidence="2">
    <location>
        <begin position="24"/>
        <end position="246"/>
    </location>
</feature>
<sequence length="246" mass="24783">MKRNALRGFAAAGLLVMGLTACGGGGASTDAASSAPAGETPSATPTPTEAKQYTTQELVDLVKQIKADDGSELTVSAIDDLASQQNPLKELIGQMTIEPAECKELSTLGASQSIEGSTAAAGAKIDTDAQVVTGISLISGVDKEVLTKSLEDNEDQAAKCANMTMTMGGSTLKVSTEKFDGISSVPGAKGFKTAMVLPDGRSQSTYMGFAIKDGVLISATASGANAESEGVAAAGVLMDQAAALIK</sequence>
<dbReference type="AlphaFoldDB" id="A0AAX3ELQ8"/>
<feature type="signal peptide" evidence="2">
    <location>
        <begin position="1"/>
        <end position="23"/>
    </location>
</feature>